<feature type="domain" description="Glycosyltransferase 2-like" evidence="1">
    <location>
        <begin position="481"/>
        <end position="601"/>
    </location>
</feature>
<evidence type="ECO:0000259" key="1">
    <source>
        <dbReference type="Pfam" id="PF00535"/>
    </source>
</evidence>
<name>A0A1G7XXE6_9HYPH</name>
<dbReference type="SUPFAM" id="SSF53448">
    <property type="entry name" value="Nucleotide-diphospho-sugar transferases"/>
    <property type="match status" value="2"/>
</dbReference>
<gene>
    <name evidence="2" type="ORF">SAMN04487974_11138</name>
</gene>
<dbReference type="InterPro" id="IPR029044">
    <property type="entry name" value="Nucleotide-diphossugar_trans"/>
</dbReference>
<organism evidence="2 3">
    <name type="scientific">Pelagibacterium luteolum</name>
    <dbReference type="NCBI Taxonomy" id="440168"/>
    <lineage>
        <taxon>Bacteria</taxon>
        <taxon>Pseudomonadati</taxon>
        <taxon>Pseudomonadota</taxon>
        <taxon>Alphaproteobacteria</taxon>
        <taxon>Hyphomicrobiales</taxon>
        <taxon>Devosiaceae</taxon>
        <taxon>Pelagibacterium</taxon>
    </lineage>
</organism>
<evidence type="ECO:0000313" key="3">
    <source>
        <dbReference type="Proteomes" id="UP000199495"/>
    </source>
</evidence>
<proteinExistence type="predicted"/>
<sequence>MQLLSRMSALKLSPLGDVEIVEKSARRTSWRFTGSDPSFIVRLRRPLVPGQYRLDLVDPEIETDGLNVKLYLDTGSDFSEVEIVSFRLSENVPYCIFEIERPVHRLRLDPHDAPGALSVGMISLSRLSTPFSKIARVSRAAANRVNSLDDVRRLLGKSYSVLKKDGIVGLRQALGRSLAREAREITGASYAEWVRRYDTFTADEIETMRQMALDLVDPPLISVVMPVYNAPEDLLREAIESVRGQAYQNWQLCIADDASTDRRVRTVLEEFSALDSRIEVVFREQNGHISEASNSALALVKGDWFALLDHDDLLRPNALLEVALEISRHPDAALIYSDEDKIDGKGERYDPFFKPNFSLEMFRAHNYFNHLTVHKTALVRSLGGWRKGYEGSQDYDLNLRVIETQPIAAIRHIPKILYHWRAAAGSTASAGSEKGYAYSAGFRALEDHAKRLGSGARVEEVAGLPFYRYRPHIPQPEPLVSLIIPTRDRFELIKGCVDSILEKTIYSNYEILIVDNGSTDPDTLAYFESLSDESRVRNLSYDHPFNYSAINNYAAGFARGEILGLINNDIEVISPDWLDEMVSFATDPEIGCVGAKLLYANRTLQHGGVILGVGGVAAHSHGATSDLDAGYFGRLAVASNYSAVTAACMLVRKETFEIIGGLNEADLAIAFNDVDFCIRVRDLGLRNVFTPFATLYHLESVSRGAEDTPEKYERFRNEVEYMMKSWRTQLKEDPFYSPNLTISAVNFSLAFPPRVSKLPQTVPVQSSD</sequence>
<dbReference type="AlphaFoldDB" id="A0A1G7XXE6"/>
<dbReference type="CDD" id="cd04184">
    <property type="entry name" value="GT2_RfbC_Mx_like"/>
    <property type="match status" value="1"/>
</dbReference>
<protein>
    <submittedName>
        <fullName evidence="2">Glycosyltransferase, GT2 family</fullName>
    </submittedName>
</protein>
<evidence type="ECO:0000313" key="2">
    <source>
        <dbReference type="EMBL" id="SDG88410.1"/>
    </source>
</evidence>
<dbReference type="PANTHER" id="PTHR43179">
    <property type="entry name" value="RHAMNOSYLTRANSFERASE WBBL"/>
    <property type="match status" value="1"/>
</dbReference>
<dbReference type="RefSeq" id="WP_090597561.1">
    <property type="nucleotide sequence ID" value="NZ_FNCS01000011.1"/>
</dbReference>
<dbReference type="GO" id="GO:0016740">
    <property type="term" value="F:transferase activity"/>
    <property type="evidence" value="ECO:0007669"/>
    <property type="project" value="UniProtKB-KW"/>
</dbReference>
<dbReference type="OrthoDB" id="9783791at2"/>
<keyword evidence="2" id="KW-0808">Transferase</keyword>
<dbReference type="STRING" id="440168.SAMN04487974_11138"/>
<dbReference type="PANTHER" id="PTHR43179:SF7">
    <property type="entry name" value="RHAMNOSYLTRANSFERASE WBBL"/>
    <property type="match status" value="1"/>
</dbReference>
<dbReference type="Pfam" id="PF00535">
    <property type="entry name" value="Glycos_transf_2"/>
    <property type="match status" value="2"/>
</dbReference>
<dbReference type="EMBL" id="FNCS01000011">
    <property type="protein sequence ID" value="SDG88410.1"/>
    <property type="molecule type" value="Genomic_DNA"/>
</dbReference>
<feature type="domain" description="Glycosyltransferase 2-like" evidence="1">
    <location>
        <begin position="222"/>
        <end position="350"/>
    </location>
</feature>
<dbReference type="Gene3D" id="3.90.550.10">
    <property type="entry name" value="Spore Coat Polysaccharide Biosynthesis Protein SpsA, Chain A"/>
    <property type="match status" value="2"/>
</dbReference>
<dbReference type="Proteomes" id="UP000199495">
    <property type="component" value="Unassembled WGS sequence"/>
</dbReference>
<keyword evidence="3" id="KW-1185">Reference proteome</keyword>
<reference evidence="2 3" key="1">
    <citation type="submission" date="2016-10" db="EMBL/GenBank/DDBJ databases">
        <authorList>
            <person name="de Groot N.N."/>
        </authorList>
    </citation>
    <scope>NUCLEOTIDE SEQUENCE [LARGE SCALE GENOMIC DNA]</scope>
    <source>
        <strain evidence="2 3">CGMCC 1.10267</strain>
    </source>
</reference>
<dbReference type="CDD" id="cd04186">
    <property type="entry name" value="GT_2_like_c"/>
    <property type="match status" value="1"/>
</dbReference>
<accession>A0A1G7XXE6</accession>
<dbReference type="InterPro" id="IPR001173">
    <property type="entry name" value="Glyco_trans_2-like"/>
</dbReference>